<comment type="similarity">
    <text evidence="2 11">Belongs to the ENDOU family.</text>
</comment>
<keyword evidence="13" id="KW-1185">Reference proteome</keyword>
<evidence type="ECO:0000256" key="2">
    <source>
        <dbReference type="ARBA" id="ARBA00010168"/>
    </source>
</evidence>
<name>A0A1I7YLK0_9BILA</name>
<keyword evidence="9 11" id="KW-0464">Manganese</keyword>
<feature type="signal peptide" evidence="11">
    <location>
        <begin position="1"/>
        <end position="16"/>
    </location>
</feature>
<accession>A0A1I7YLK0</accession>
<keyword evidence="10" id="KW-0456">Lyase</keyword>
<evidence type="ECO:0000256" key="4">
    <source>
        <dbReference type="ARBA" id="ARBA00022722"/>
    </source>
</evidence>
<evidence type="ECO:0000256" key="8">
    <source>
        <dbReference type="ARBA" id="ARBA00022884"/>
    </source>
</evidence>
<keyword evidence="5 11" id="KW-0479">Metal-binding</keyword>
<dbReference type="WBParaSite" id="L893_g17647.t1">
    <property type="protein sequence ID" value="L893_g17647.t1"/>
    <property type="gene ID" value="L893_g17647"/>
</dbReference>
<evidence type="ECO:0000256" key="10">
    <source>
        <dbReference type="ARBA" id="ARBA00023239"/>
    </source>
</evidence>
<keyword evidence="7 11" id="KW-0378">Hydrolase</keyword>
<evidence type="ECO:0000256" key="7">
    <source>
        <dbReference type="ARBA" id="ARBA00022801"/>
    </source>
</evidence>
<keyword evidence="8 11" id="KW-0694">RNA-binding</keyword>
<dbReference type="CDD" id="cd21159">
    <property type="entry name" value="XendoU"/>
    <property type="match status" value="1"/>
</dbReference>
<dbReference type="InterPro" id="IPR018998">
    <property type="entry name" value="EndoU_C"/>
</dbReference>
<feature type="domain" description="EndoU" evidence="12">
    <location>
        <begin position="27"/>
        <end position="294"/>
    </location>
</feature>
<dbReference type="Proteomes" id="UP000095287">
    <property type="component" value="Unplaced"/>
</dbReference>
<evidence type="ECO:0000256" key="9">
    <source>
        <dbReference type="ARBA" id="ARBA00023211"/>
    </source>
</evidence>
<dbReference type="PROSITE" id="PS51959">
    <property type="entry name" value="ENDOU"/>
    <property type="match status" value="1"/>
</dbReference>
<evidence type="ECO:0000256" key="11">
    <source>
        <dbReference type="RuleBase" id="RU367085"/>
    </source>
</evidence>
<evidence type="ECO:0000259" key="12">
    <source>
        <dbReference type="PROSITE" id="PS51959"/>
    </source>
</evidence>
<reference evidence="14" key="1">
    <citation type="submission" date="2016-11" db="UniProtKB">
        <authorList>
            <consortium name="WormBaseParasite"/>
        </authorList>
    </citation>
    <scope>IDENTIFICATION</scope>
</reference>
<dbReference type="GO" id="GO:0016829">
    <property type="term" value="F:lyase activity"/>
    <property type="evidence" value="ECO:0007669"/>
    <property type="project" value="UniProtKB-KW"/>
</dbReference>
<evidence type="ECO:0000256" key="6">
    <source>
        <dbReference type="ARBA" id="ARBA00022759"/>
    </source>
</evidence>
<evidence type="ECO:0000256" key="5">
    <source>
        <dbReference type="ARBA" id="ARBA00022723"/>
    </source>
</evidence>
<dbReference type="AlphaFoldDB" id="A0A1I7YLK0"/>
<dbReference type="PANTHER" id="PTHR12439">
    <property type="entry name" value="PLACENTAL PROTEIN 11-RELATED"/>
    <property type="match status" value="1"/>
</dbReference>
<feature type="chain" id="PRO_5026379214" evidence="11">
    <location>
        <begin position="17"/>
        <end position="304"/>
    </location>
</feature>
<keyword evidence="11" id="KW-0732">Signal</keyword>
<comment type="subunit">
    <text evidence="3 11">Monomer.</text>
</comment>
<dbReference type="PANTHER" id="PTHR12439:SF11">
    <property type="entry name" value="URIDYLATE-SPECIFIC ENDORIBONUCLEASE"/>
    <property type="match status" value="1"/>
</dbReference>
<proteinExistence type="inferred from homology"/>
<dbReference type="SUPFAM" id="SSF142877">
    <property type="entry name" value="EndoU-like"/>
    <property type="match status" value="1"/>
</dbReference>
<keyword evidence="4 11" id="KW-0540">Nuclease</keyword>
<keyword evidence="6 11" id="KW-0255">Endonuclease</keyword>
<comment type="cofactor">
    <cofactor evidence="1 11">
        <name>Mn(2+)</name>
        <dbReference type="ChEBI" id="CHEBI:29035"/>
    </cofactor>
</comment>
<dbReference type="GO" id="GO:0004521">
    <property type="term" value="F:RNA endonuclease activity"/>
    <property type="evidence" value="ECO:0007669"/>
    <property type="project" value="UniProtKB-UniRule"/>
</dbReference>
<dbReference type="InterPro" id="IPR039787">
    <property type="entry name" value="ENDOU"/>
</dbReference>
<evidence type="ECO:0000313" key="13">
    <source>
        <dbReference type="Proteomes" id="UP000095287"/>
    </source>
</evidence>
<evidence type="ECO:0000313" key="14">
    <source>
        <dbReference type="WBParaSite" id="L893_g17647.t1"/>
    </source>
</evidence>
<protein>
    <submittedName>
        <fullName evidence="14">Endoribonuclease</fullName>
    </submittedName>
</protein>
<evidence type="ECO:0000256" key="1">
    <source>
        <dbReference type="ARBA" id="ARBA00001936"/>
    </source>
</evidence>
<organism evidence="13 14">
    <name type="scientific">Steinernema glaseri</name>
    <dbReference type="NCBI Taxonomy" id="37863"/>
    <lineage>
        <taxon>Eukaryota</taxon>
        <taxon>Metazoa</taxon>
        <taxon>Ecdysozoa</taxon>
        <taxon>Nematoda</taxon>
        <taxon>Chromadorea</taxon>
        <taxon>Rhabditida</taxon>
        <taxon>Tylenchina</taxon>
        <taxon>Panagrolaimomorpha</taxon>
        <taxon>Strongyloidoidea</taxon>
        <taxon>Steinernematidae</taxon>
        <taxon>Steinernema</taxon>
    </lineage>
</organism>
<dbReference type="GO" id="GO:0046872">
    <property type="term" value="F:metal ion binding"/>
    <property type="evidence" value="ECO:0007669"/>
    <property type="project" value="UniProtKB-UniRule"/>
</dbReference>
<evidence type="ECO:0000256" key="3">
    <source>
        <dbReference type="ARBA" id="ARBA00011245"/>
    </source>
</evidence>
<dbReference type="GO" id="GO:0003723">
    <property type="term" value="F:RNA binding"/>
    <property type="evidence" value="ECO:0007669"/>
    <property type="project" value="UniProtKB-UniRule"/>
</dbReference>
<sequence length="304" mass="35408">MLLHVCLLCLATKALAQVESIPAFDVTNIEIVDVVNRMRSQDENKARPSQIELDYQGHTSTRNDEDNARFKLFKRVDTSLFRKDTYEKFIALTDNYDRNTGNEEVDTTEEKQEVDAFLNAIFKTAPWKTLFDFLQRKRHPFAKDEKTFRRWITQLWFVQYSRARGKADTSGFEHVFMGESKNGEVAGMHNWIRFYLLERNASENFDYKGFLIKRFNVMAAVKYTWHDQIKRSGGLIIGSSPEFDMALYTMCFLARRGRTTCDVEIEGCPMSITSYDLVQQRKVFIGTVYPSAGRITDRCRRING</sequence>
<dbReference type="GO" id="GO:0016787">
    <property type="term" value="F:hydrolase activity"/>
    <property type="evidence" value="ECO:0007669"/>
    <property type="project" value="UniProtKB-KW"/>
</dbReference>
<dbReference type="Pfam" id="PF09412">
    <property type="entry name" value="XendoU"/>
    <property type="match status" value="1"/>
</dbReference>
<dbReference type="InterPro" id="IPR037227">
    <property type="entry name" value="EndoU-like"/>
</dbReference>